<comment type="caution">
    <text evidence="2">The sequence shown here is derived from an EMBL/GenBank/DDBJ whole genome shotgun (WGS) entry which is preliminary data.</text>
</comment>
<reference evidence="2 3" key="1">
    <citation type="submission" date="2019-04" db="EMBL/GenBank/DDBJ databases">
        <title>Microbes associate with the intestines of laboratory mice.</title>
        <authorList>
            <person name="Navarre W."/>
            <person name="Wong E."/>
            <person name="Huang K."/>
            <person name="Tropini C."/>
            <person name="Ng K."/>
            <person name="Yu B."/>
        </authorList>
    </citation>
    <scope>NUCLEOTIDE SEQUENCE [LARGE SCALE GENOMIC DNA]</scope>
    <source>
        <strain evidence="2 3">NM06_A21</strain>
    </source>
</reference>
<evidence type="ECO:0000313" key="3">
    <source>
        <dbReference type="Proteomes" id="UP000306630"/>
    </source>
</evidence>
<name>A0A4S2FXD9_9BACT</name>
<dbReference type="AlphaFoldDB" id="A0A4S2FXD9"/>
<accession>A0A4S2FXD9</accession>
<dbReference type="InterPro" id="IPR009414">
    <property type="entry name" value="DUF1064"/>
</dbReference>
<dbReference type="EMBL" id="SRYD01000025">
    <property type="protein sequence ID" value="TGY74120.1"/>
    <property type="molecule type" value="Genomic_DNA"/>
</dbReference>
<proteinExistence type="predicted"/>
<feature type="compositionally biased region" description="Basic and acidic residues" evidence="1">
    <location>
        <begin position="25"/>
        <end position="41"/>
    </location>
</feature>
<organism evidence="2 3">
    <name type="scientific">Muribaculum intestinale</name>
    <dbReference type="NCBI Taxonomy" id="1796646"/>
    <lineage>
        <taxon>Bacteria</taxon>
        <taxon>Pseudomonadati</taxon>
        <taxon>Bacteroidota</taxon>
        <taxon>Bacteroidia</taxon>
        <taxon>Bacteroidales</taxon>
        <taxon>Muribaculaceae</taxon>
        <taxon>Muribaculum</taxon>
    </lineage>
</organism>
<feature type="compositionally biased region" description="Basic and acidic residues" evidence="1">
    <location>
        <begin position="1"/>
        <end position="14"/>
    </location>
</feature>
<dbReference type="Proteomes" id="UP000306630">
    <property type="component" value="Unassembled WGS sequence"/>
</dbReference>
<evidence type="ECO:0000256" key="1">
    <source>
        <dbReference type="SAM" id="MobiDB-lite"/>
    </source>
</evidence>
<protein>
    <submittedName>
        <fullName evidence="2">DUF1064 domain-containing protein</fullName>
    </submittedName>
</protein>
<feature type="region of interest" description="Disordered" evidence="1">
    <location>
        <begin position="1"/>
        <end position="41"/>
    </location>
</feature>
<evidence type="ECO:0000313" key="2">
    <source>
        <dbReference type="EMBL" id="TGY74120.1"/>
    </source>
</evidence>
<gene>
    <name evidence="2" type="ORF">E5333_07510</name>
</gene>
<dbReference type="Pfam" id="PF06356">
    <property type="entry name" value="DUF1064"/>
    <property type="match status" value="1"/>
</dbReference>
<sequence length="127" mass="14517">MTIEELRKHSREITSRSYGSGTSKYHAERVGGHASKKEHNRANQLKLMQRAGVISGLREQVSYVVIPAQRDGAGKLLEHACRYIADFVYYDKNGELVVEDTKGFKTPEYKIKRKLMLLVHGIRIKET</sequence>